<dbReference type="SUPFAM" id="SSF52540">
    <property type="entry name" value="P-loop containing nucleoside triphosphate hydrolases"/>
    <property type="match status" value="1"/>
</dbReference>
<reference evidence="18" key="1">
    <citation type="submission" date="2021-01" db="EMBL/GenBank/DDBJ databases">
        <authorList>
            <person name="Corre E."/>
            <person name="Pelletier E."/>
            <person name="Niang G."/>
            <person name="Scheremetjew M."/>
            <person name="Finn R."/>
            <person name="Kale V."/>
            <person name="Holt S."/>
            <person name="Cochrane G."/>
            <person name="Meng A."/>
            <person name="Brown T."/>
            <person name="Cohen L."/>
        </authorList>
    </citation>
    <scope>NUCLEOTIDE SEQUENCE</scope>
    <source>
        <strain evidence="18">CCMP2078</strain>
    </source>
</reference>
<dbReference type="PROSITE" id="PS51194">
    <property type="entry name" value="HELICASE_CTER"/>
    <property type="match status" value="1"/>
</dbReference>
<dbReference type="InterPro" id="IPR027417">
    <property type="entry name" value="P-loop_NTPase"/>
</dbReference>
<evidence type="ECO:0000256" key="11">
    <source>
        <dbReference type="ARBA" id="ARBA00037449"/>
    </source>
</evidence>
<dbReference type="InterPro" id="IPR001650">
    <property type="entry name" value="Helicase_C-like"/>
</dbReference>
<evidence type="ECO:0000256" key="12">
    <source>
        <dbReference type="PROSITE-ProRule" id="PRU00552"/>
    </source>
</evidence>
<keyword evidence="5" id="KW-0698">rRNA processing</keyword>
<dbReference type="GO" id="GO:0005524">
    <property type="term" value="F:ATP binding"/>
    <property type="evidence" value="ECO:0007669"/>
    <property type="project" value="UniProtKB-KW"/>
</dbReference>
<accession>A0A7R9U8F6</accession>
<feature type="compositionally biased region" description="Basic and acidic residues" evidence="14">
    <location>
        <begin position="76"/>
        <end position="96"/>
    </location>
</feature>
<keyword evidence="10" id="KW-0539">Nucleus</keyword>
<feature type="compositionally biased region" description="Basic residues" evidence="14">
    <location>
        <begin position="66"/>
        <end position="75"/>
    </location>
</feature>
<keyword evidence="9 13" id="KW-0067">ATP-binding</keyword>
<comment type="similarity">
    <text evidence="2">Belongs to the DEAD box helicase family. DDX5/DBP2 subfamily.</text>
</comment>
<comment type="function">
    <text evidence="11">ATP-dependent RNA helicase required for 60S ribosomal subunit synthesis. Involved in efficient pre-rRNA processing, predominantly at site A3, which is necessary for the normal formation of 25S and 5.8S rRNAs.</text>
</comment>
<keyword evidence="4" id="KW-0690">Ribosome biogenesis</keyword>
<feature type="domain" description="Helicase ATP-binding" evidence="15">
    <location>
        <begin position="156"/>
        <end position="342"/>
    </location>
</feature>
<dbReference type="FunFam" id="3.40.50.300:FF:000008">
    <property type="entry name" value="ATP-dependent RNA helicase RhlB"/>
    <property type="match status" value="1"/>
</dbReference>
<feature type="region of interest" description="Disordered" evidence="14">
    <location>
        <begin position="1"/>
        <end position="98"/>
    </location>
</feature>
<dbReference type="SMART" id="SM00487">
    <property type="entry name" value="DEXDc"/>
    <property type="match status" value="1"/>
</dbReference>
<dbReference type="CDD" id="cd18787">
    <property type="entry name" value="SF2_C_DEAD"/>
    <property type="match status" value="1"/>
</dbReference>
<keyword evidence="6 13" id="KW-0547">Nucleotide-binding</keyword>
<evidence type="ECO:0000256" key="9">
    <source>
        <dbReference type="ARBA" id="ARBA00022840"/>
    </source>
</evidence>
<dbReference type="InterPro" id="IPR000629">
    <property type="entry name" value="RNA-helicase_DEAD-box_CS"/>
</dbReference>
<evidence type="ECO:0000259" key="15">
    <source>
        <dbReference type="PROSITE" id="PS51192"/>
    </source>
</evidence>
<dbReference type="PROSITE" id="PS00039">
    <property type="entry name" value="DEAD_ATP_HELICASE"/>
    <property type="match status" value="1"/>
</dbReference>
<proteinExistence type="inferred from homology"/>
<dbReference type="PROSITE" id="PS51195">
    <property type="entry name" value="Q_MOTIF"/>
    <property type="match status" value="1"/>
</dbReference>
<keyword evidence="7 13" id="KW-0378">Hydrolase</keyword>
<name>A0A7R9U8F6_9STRA</name>
<gene>
    <name evidence="18" type="ORF">PPYR1160_LOCUS7695</name>
</gene>
<evidence type="ECO:0000256" key="5">
    <source>
        <dbReference type="ARBA" id="ARBA00022552"/>
    </source>
</evidence>
<evidence type="ECO:0000256" key="8">
    <source>
        <dbReference type="ARBA" id="ARBA00022806"/>
    </source>
</evidence>
<protein>
    <recommendedName>
        <fullName evidence="3">RNA helicase</fullName>
        <ecNumber evidence="3">3.6.4.13</ecNumber>
    </recommendedName>
</protein>
<dbReference type="InterPro" id="IPR044742">
    <property type="entry name" value="DEAD/DEAH_RhlB"/>
</dbReference>
<dbReference type="Pfam" id="PF00271">
    <property type="entry name" value="Helicase_C"/>
    <property type="match status" value="1"/>
</dbReference>
<dbReference type="AlphaFoldDB" id="A0A7R9U8F6"/>
<dbReference type="InterPro" id="IPR011545">
    <property type="entry name" value="DEAD/DEAH_box_helicase_dom"/>
</dbReference>
<comment type="subcellular location">
    <subcellularLocation>
        <location evidence="1">Nucleus</location>
        <location evidence="1">Nucleolus</location>
    </subcellularLocation>
</comment>
<dbReference type="GO" id="GO:0016787">
    <property type="term" value="F:hydrolase activity"/>
    <property type="evidence" value="ECO:0007669"/>
    <property type="project" value="UniProtKB-KW"/>
</dbReference>
<dbReference type="Gene3D" id="3.40.50.300">
    <property type="entry name" value="P-loop containing nucleotide triphosphate hydrolases"/>
    <property type="match status" value="2"/>
</dbReference>
<dbReference type="EMBL" id="HBEA01010017">
    <property type="protein sequence ID" value="CAD8258194.1"/>
    <property type="molecule type" value="Transcribed_RNA"/>
</dbReference>
<feature type="domain" description="Helicase C-terminal" evidence="16">
    <location>
        <begin position="354"/>
        <end position="516"/>
    </location>
</feature>
<feature type="short sequence motif" description="Q motif" evidence="12">
    <location>
        <begin position="127"/>
        <end position="153"/>
    </location>
</feature>
<dbReference type="InterPro" id="IPR014014">
    <property type="entry name" value="RNA_helicase_DEAD_Q_motif"/>
</dbReference>
<feature type="compositionally biased region" description="Basic residues" evidence="14">
    <location>
        <begin position="10"/>
        <end position="21"/>
    </location>
</feature>
<evidence type="ECO:0000256" key="6">
    <source>
        <dbReference type="ARBA" id="ARBA00022741"/>
    </source>
</evidence>
<dbReference type="CDD" id="cd00268">
    <property type="entry name" value="DEADc"/>
    <property type="match status" value="1"/>
</dbReference>
<dbReference type="PANTHER" id="PTHR47958">
    <property type="entry name" value="ATP-DEPENDENT RNA HELICASE DBP3"/>
    <property type="match status" value="1"/>
</dbReference>
<evidence type="ECO:0000256" key="2">
    <source>
        <dbReference type="ARBA" id="ARBA00009334"/>
    </source>
</evidence>
<evidence type="ECO:0000256" key="13">
    <source>
        <dbReference type="RuleBase" id="RU000492"/>
    </source>
</evidence>
<evidence type="ECO:0000256" key="10">
    <source>
        <dbReference type="ARBA" id="ARBA00023242"/>
    </source>
</evidence>
<dbReference type="SMART" id="SM00490">
    <property type="entry name" value="HELICc"/>
    <property type="match status" value="1"/>
</dbReference>
<evidence type="ECO:0000259" key="17">
    <source>
        <dbReference type="PROSITE" id="PS51195"/>
    </source>
</evidence>
<evidence type="ECO:0000256" key="7">
    <source>
        <dbReference type="ARBA" id="ARBA00022801"/>
    </source>
</evidence>
<dbReference type="InterPro" id="IPR014001">
    <property type="entry name" value="Helicase_ATP-bd"/>
</dbReference>
<dbReference type="GO" id="GO:0003676">
    <property type="term" value="F:nucleic acid binding"/>
    <property type="evidence" value="ECO:0007669"/>
    <property type="project" value="InterPro"/>
</dbReference>
<dbReference type="GO" id="GO:0003724">
    <property type="term" value="F:RNA helicase activity"/>
    <property type="evidence" value="ECO:0007669"/>
    <property type="project" value="UniProtKB-EC"/>
</dbReference>
<dbReference type="Pfam" id="PF00270">
    <property type="entry name" value="DEAD"/>
    <property type="match status" value="1"/>
</dbReference>
<evidence type="ECO:0000256" key="4">
    <source>
        <dbReference type="ARBA" id="ARBA00022517"/>
    </source>
</evidence>
<evidence type="ECO:0000256" key="14">
    <source>
        <dbReference type="SAM" id="MobiDB-lite"/>
    </source>
</evidence>
<dbReference type="EC" id="3.6.4.13" evidence="3"/>
<evidence type="ECO:0000313" key="18">
    <source>
        <dbReference type="EMBL" id="CAD8258194.1"/>
    </source>
</evidence>
<feature type="domain" description="DEAD-box RNA helicase Q" evidence="17">
    <location>
        <begin position="127"/>
        <end position="153"/>
    </location>
</feature>
<evidence type="ECO:0000256" key="1">
    <source>
        <dbReference type="ARBA" id="ARBA00004604"/>
    </source>
</evidence>
<dbReference type="PROSITE" id="PS51192">
    <property type="entry name" value="HELICASE_ATP_BIND_1"/>
    <property type="match status" value="1"/>
</dbReference>
<evidence type="ECO:0000256" key="3">
    <source>
        <dbReference type="ARBA" id="ARBA00012552"/>
    </source>
</evidence>
<evidence type="ECO:0000259" key="16">
    <source>
        <dbReference type="PROSITE" id="PS51194"/>
    </source>
</evidence>
<sequence>MAKPDEAPLKKAKKKKAKKVKLKDAGNEPAGPKGSLKRRREENGGQDAASPKKKVKTLKTAGDAAKKKKKKKAKKDKNAAKTAEEKSSSEAVEAKPSEMTAEEVAAFRAEAQINVSGQGAEAFRPFLSFSEAGFPEALQPLIGDFEKPTPIQSECWPILMAGRDMIGVSETGSGKTLAFAIPGILRLRAQSRPQQRQNQAVSPRMLILAPTRELATQCEEVLVSGLAGAGVSVVCTYGGVPKHQQLRRLQKGARSPNGVVVVATPGRLRDLENDGGLVLDAVEYLVLDEADRMLDLGFERDVKAIIANCMPPPERQTVMFSATWPESIRQLAATFLNNPVKITVGTDELTSNHRVQQTVEVIAERDRFQRLRELLNRYHRKKNNRILVFALYKKEAARLESMLQREFRCNSVHGDKSQPERSRAVDDFRNKDCPLLIATDVAARGLDIPDVEVVINYSFPLTIEDYIHRIGRTGRAGKTGVSHTFFHDGNKQLAGSLMNVLREADQEVPSELMRFGAGVKKKEHKLYGAFAADVDMTKKPKKIIFD</sequence>
<organism evidence="18">
    <name type="scientific">Pinguiococcus pyrenoidosus</name>
    <dbReference type="NCBI Taxonomy" id="172671"/>
    <lineage>
        <taxon>Eukaryota</taxon>
        <taxon>Sar</taxon>
        <taxon>Stramenopiles</taxon>
        <taxon>Ochrophyta</taxon>
        <taxon>Pinguiophyceae</taxon>
        <taxon>Pinguiochrysidales</taxon>
        <taxon>Pinguiochrysidaceae</taxon>
        <taxon>Pinguiococcus</taxon>
    </lineage>
</organism>
<keyword evidence="8 13" id="KW-0347">Helicase</keyword>